<proteinExistence type="predicted"/>
<dbReference type="InterPro" id="IPR029068">
    <property type="entry name" value="Glyas_Bleomycin-R_OHBP_Dase"/>
</dbReference>
<accession>A0ABU2MEH3</accession>
<keyword evidence="3" id="KW-1185">Reference proteome</keyword>
<dbReference type="PANTHER" id="PTHR36503">
    <property type="entry name" value="BLR2520 PROTEIN"/>
    <property type="match status" value="1"/>
</dbReference>
<protein>
    <submittedName>
        <fullName evidence="2">Glyoxalase</fullName>
    </submittedName>
</protein>
<dbReference type="Pfam" id="PF22677">
    <property type="entry name" value="Ble-like_N"/>
    <property type="match status" value="1"/>
</dbReference>
<evidence type="ECO:0000259" key="1">
    <source>
        <dbReference type="PROSITE" id="PS51819"/>
    </source>
</evidence>
<dbReference type="SUPFAM" id="SSF54593">
    <property type="entry name" value="Glyoxalase/Bleomycin resistance protein/Dihydroxybiphenyl dioxygenase"/>
    <property type="match status" value="1"/>
</dbReference>
<evidence type="ECO:0000313" key="3">
    <source>
        <dbReference type="Proteomes" id="UP001183390"/>
    </source>
</evidence>
<sequence length="134" mass="14012">MTKQLIVNLPVASLEASRAFFGGLGFEFDPDFSDENGTSMLVNGDAFVLLLARPFFAGFSPGGVADPAGGAETIVSIGVESREEVDRMVDAAIAGGATVHDKGAVDDGSMYSRSFADLDGHLWEILHMDASATP</sequence>
<name>A0ABU2MEH3_9ACTN</name>
<dbReference type="EMBL" id="JAVREP010000018">
    <property type="protein sequence ID" value="MDT0331098.1"/>
    <property type="molecule type" value="Genomic_DNA"/>
</dbReference>
<gene>
    <name evidence="2" type="ORF">RM479_22010</name>
</gene>
<feature type="domain" description="VOC" evidence="1">
    <location>
        <begin position="3"/>
        <end position="128"/>
    </location>
</feature>
<dbReference type="RefSeq" id="WP_311513658.1">
    <property type="nucleotide sequence ID" value="NZ_JAVREP010000018.1"/>
</dbReference>
<dbReference type="InterPro" id="IPR037523">
    <property type="entry name" value="VOC_core"/>
</dbReference>
<dbReference type="Proteomes" id="UP001183390">
    <property type="component" value="Unassembled WGS sequence"/>
</dbReference>
<evidence type="ECO:0000313" key="2">
    <source>
        <dbReference type="EMBL" id="MDT0331098.1"/>
    </source>
</evidence>
<organism evidence="2 3">
    <name type="scientific">Nocardiopsis lambiniae</name>
    <dbReference type="NCBI Taxonomy" id="3075539"/>
    <lineage>
        <taxon>Bacteria</taxon>
        <taxon>Bacillati</taxon>
        <taxon>Actinomycetota</taxon>
        <taxon>Actinomycetes</taxon>
        <taxon>Streptosporangiales</taxon>
        <taxon>Nocardiopsidaceae</taxon>
        <taxon>Nocardiopsis</taxon>
    </lineage>
</organism>
<reference evidence="3" key="1">
    <citation type="submission" date="2023-07" db="EMBL/GenBank/DDBJ databases">
        <title>30 novel species of actinomycetes from the DSMZ collection.</title>
        <authorList>
            <person name="Nouioui I."/>
        </authorList>
    </citation>
    <scope>NUCLEOTIDE SEQUENCE [LARGE SCALE GENOMIC DNA]</scope>
    <source>
        <strain evidence="3">DSM 44743</strain>
    </source>
</reference>
<comment type="caution">
    <text evidence="2">The sequence shown here is derived from an EMBL/GenBank/DDBJ whole genome shotgun (WGS) entry which is preliminary data.</text>
</comment>
<dbReference type="InterPro" id="IPR053863">
    <property type="entry name" value="Glyoxy/Ble-like_N"/>
</dbReference>
<dbReference type="PANTHER" id="PTHR36503:SF2">
    <property type="entry name" value="BLR2408 PROTEIN"/>
    <property type="match status" value="1"/>
</dbReference>
<dbReference type="PROSITE" id="PS51819">
    <property type="entry name" value="VOC"/>
    <property type="match status" value="1"/>
</dbReference>
<dbReference type="Gene3D" id="3.10.180.10">
    <property type="entry name" value="2,3-Dihydroxybiphenyl 1,2-Dioxygenase, domain 1"/>
    <property type="match status" value="1"/>
</dbReference>